<proteinExistence type="predicted"/>
<dbReference type="Proteomes" id="UP000326396">
    <property type="component" value="Unassembled WGS sequence"/>
</dbReference>
<evidence type="ECO:0000313" key="2">
    <source>
        <dbReference type="EMBL" id="KAD0468664.1"/>
    </source>
</evidence>
<feature type="region of interest" description="Disordered" evidence="1">
    <location>
        <begin position="348"/>
        <end position="372"/>
    </location>
</feature>
<gene>
    <name evidence="2" type="ORF">E3N88_44238</name>
</gene>
<feature type="compositionally biased region" description="Polar residues" evidence="1">
    <location>
        <begin position="358"/>
        <end position="372"/>
    </location>
</feature>
<dbReference type="EMBL" id="SZYD01001656">
    <property type="protein sequence ID" value="KAD0468664.1"/>
    <property type="molecule type" value="Genomic_DNA"/>
</dbReference>
<comment type="caution">
    <text evidence="2">The sequence shown here is derived from an EMBL/GenBank/DDBJ whole genome shotgun (WGS) entry which is preliminary data.</text>
</comment>
<feature type="region of interest" description="Disordered" evidence="1">
    <location>
        <begin position="135"/>
        <end position="160"/>
    </location>
</feature>
<keyword evidence="3" id="KW-1185">Reference proteome</keyword>
<dbReference type="AlphaFoldDB" id="A0A5N6LCM5"/>
<sequence>MIRCSDYNNEQRFRKPLGEIPELPFSFFYTRNIVAVVASLPLPPAIEIKSELKPRLREIFKRGNSTIEQERAKEKKSSSKSNKEGVRSCHFTSSRKGRRKVGDKQEEKNLKEEKTSRFHIPKELYIARKTGRDSPFGLVNSSRQLPNGLRRSPKKESSYRSTLRREKLKCEITAILASTMSLIGSPACEFIQYRSQLAFIQSRQVQWDLPCLSVSVAILVHERHSNAIPMEFLSSSQLRQQGPFHLSRWPHLNLVSRRKKSTRRQNPPSQNGSYGLMYLSLFYRSINGILLCAFSLTSQAVPSGLSVMNSKRSATRPICTSDRKKSASCHPLCPNLRSMIERGAKSLSLSSRRREMSGKSSNEPSTVKTLGSLSLKPPIKGKATGLSTKTRNGIDRRDFFDLLPYYSNSVLPNRLLDKDSEIGSIALE</sequence>
<organism evidence="2 3">
    <name type="scientific">Mikania micrantha</name>
    <name type="common">bitter vine</name>
    <dbReference type="NCBI Taxonomy" id="192012"/>
    <lineage>
        <taxon>Eukaryota</taxon>
        <taxon>Viridiplantae</taxon>
        <taxon>Streptophyta</taxon>
        <taxon>Embryophyta</taxon>
        <taxon>Tracheophyta</taxon>
        <taxon>Spermatophyta</taxon>
        <taxon>Magnoliopsida</taxon>
        <taxon>eudicotyledons</taxon>
        <taxon>Gunneridae</taxon>
        <taxon>Pentapetalae</taxon>
        <taxon>asterids</taxon>
        <taxon>campanulids</taxon>
        <taxon>Asterales</taxon>
        <taxon>Asteraceae</taxon>
        <taxon>Asteroideae</taxon>
        <taxon>Heliantheae alliance</taxon>
        <taxon>Eupatorieae</taxon>
        <taxon>Mikania</taxon>
    </lineage>
</organism>
<evidence type="ECO:0000313" key="3">
    <source>
        <dbReference type="Proteomes" id="UP000326396"/>
    </source>
</evidence>
<name>A0A5N6LCM5_9ASTR</name>
<feature type="compositionally biased region" description="Basic and acidic residues" evidence="1">
    <location>
        <begin position="68"/>
        <end position="87"/>
    </location>
</feature>
<feature type="compositionally biased region" description="Basic and acidic residues" evidence="1">
    <location>
        <begin position="100"/>
        <end position="114"/>
    </location>
</feature>
<protein>
    <submittedName>
        <fullName evidence="2">Uncharacterized protein</fullName>
    </submittedName>
</protein>
<accession>A0A5N6LCM5</accession>
<feature type="region of interest" description="Disordered" evidence="1">
    <location>
        <begin position="63"/>
        <end position="114"/>
    </location>
</feature>
<reference evidence="2 3" key="1">
    <citation type="submission" date="2019-05" db="EMBL/GenBank/DDBJ databases">
        <title>Mikania micrantha, genome provides insights into the molecular mechanism of rapid growth.</title>
        <authorList>
            <person name="Liu B."/>
        </authorList>
    </citation>
    <scope>NUCLEOTIDE SEQUENCE [LARGE SCALE GENOMIC DNA]</scope>
    <source>
        <strain evidence="2">NLD-2019</strain>
        <tissue evidence="2">Leaf</tissue>
    </source>
</reference>
<dbReference type="OrthoDB" id="10599306at2759"/>
<evidence type="ECO:0000256" key="1">
    <source>
        <dbReference type="SAM" id="MobiDB-lite"/>
    </source>
</evidence>